<dbReference type="RefSeq" id="WP_190211085.1">
    <property type="nucleotide sequence ID" value="NZ_BNBO01000012.1"/>
</dbReference>
<sequence>MSTLDFQVVDSPDSSLNKTAVLVTGQQEAMLVDAGLTRSDGRRLVEAVRATGKRLTTVFISHGDPDFYFGAEEIQDAFPTVRFLAPHLVVEHITETYPAKLRAWAHLGDDELPSRLVLPEILPTDEIDFAGHRFELRGADFHLPDRHYLWQHQHRALLGGVLLFQGLHVWTADTPAAEQRAAWIDLLDGLEALGPEFVVAGHRTAGAPTDTTAIRYTRDYLRTFETEVGKSPDAAAARAELERLYPDAGLPLAVDLGTKVAKGETTWG</sequence>
<gene>
    <name evidence="2" type="ORF">GCM10018781_27370</name>
</gene>
<dbReference type="InterPro" id="IPR050855">
    <property type="entry name" value="NDM-1-like"/>
</dbReference>
<evidence type="ECO:0000259" key="1">
    <source>
        <dbReference type="SMART" id="SM00849"/>
    </source>
</evidence>
<dbReference type="GeneID" id="95353195"/>
<proteinExistence type="predicted"/>
<evidence type="ECO:0000313" key="3">
    <source>
        <dbReference type="Proteomes" id="UP000617734"/>
    </source>
</evidence>
<reference evidence="2" key="2">
    <citation type="submission" date="2020-09" db="EMBL/GenBank/DDBJ databases">
        <authorList>
            <person name="Sun Q."/>
            <person name="Ohkuma M."/>
        </authorList>
    </citation>
    <scope>NUCLEOTIDE SEQUENCE</scope>
    <source>
        <strain evidence="2">JCM 4646</strain>
    </source>
</reference>
<dbReference type="Proteomes" id="UP000617734">
    <property type="component" value="Unassembled WGS sequence"/>
</dbReference>
<dbReference type="InterPro" id="IPR036866">
    <property type="entry name" value="RibonucZ/Hydroxyglut_hydro"/>
</dbReference>
<feature type="domain" description="Metallo-beta-lactamase" evidence="1">
    <location>
        <begin position="17"/>
        <end position="202"/>
    </location>
</feature>
<accession>A0A919KQP0</accession>
<dbReference type="CDD" id="cd07739">
    <property type="entry name" value="metallo-hydrolase-like_MBL-fold"/>
    <property type="match status" value="1"/>
</dbReference>
<dbReference type="SUPFAM" id="SSF56281">
    <property type="entry name" value="Metallo-hydrolase/oxidoreductase"/>
    <property type="match status" value="1"/>
</dbReference>
<dbReference type="PANTHER" id="PTHR42951:SF14">
    <property type="entry name" value="METALLO-BETA-LACTAMASE SUPERFAMILY PROTEIN"/>
    <property type="match status" value="1"/>
</dbReference>
<dbReference type="Gene3D" id="3.60.15.10">
    <property type="entry name" value="Ribonuclease Z/Hydroxyacylglutathione hydrolase-like"/>
    <property type="match status" value="1"/>
</dbReference>
<reference evidence="2" key="1">
    <citation type="journal article" date="2014" name="Int. J. Syst. Evol. Microbiol.">
        <title>Complete genome sequence of Corynebacterium casei LMG S-19264T (=DSM 44701T), isolated from a smear-ripened cheese.</title>
        <authorList>
            <consortium name="US DOE Joint Genome Institute (JGI-PGF)"/>
            <person name="Walter F."/>
            <person name="Albersmeier A."/>
            <person name="Kalinowski J."/>
            <person name="Ruckert C."/>
        </authorList>
    </citation>
    <scope>NUCLEOTIDE SEQUENCE</scope>
    <source>
        <strain evidence="2">JCM 4646</strain>
    </source>
</reference>
<evidence type="ECO:0000313" key="2">
    <source>
        <dbReference type="EMBL" id="GHH69204.1"/>
    </source>
</evidence>
<dbReference type="Pfam" id="PF00753">
    <property type="entry name" value="Lactamase_B"/>
    <property type="match status" value="1"/>
</dbReference>
<protein>
    <submittedName>
        <fullName evidence="2">MBL fold metallo-hydrolase</fullName>
    </submittedName>
</protein>
<organism evidence="2 3">
    <name type="scientific">Kitasatospora indigofera</name>
    <dbReference type="NCBI Taxonomy" id="67307"/>
    <lineage>
        <taxon>Bacteria</taxon>
        <taxon>Bacillati</taxon>
        <taxon>Actinomycetota</taxon>
        <taxon>Actinomycetes</taxon>
        <taxon>Kitasatosporales</taxon>
        <taxon>Streptomycetaceae</taxon>
        <taxon>Kitasatospora</taxon>
    </lineage>
</organism>
<dbReference type="InterPro" id="IPR001279">
    <property type="entry name" value="Metallo-B-lactamas"/>
</dbReference>
<comment type="caution">
    <text evidence="2">The sequence shown here is derived from an EMBL/GenBank/DDBJ whole genome shotgun (WGS) entry which is preliminary data.</text>
</comment>
<dbReference type="PANTHER" id="PTHR42951">
    <property type="entry name" value="METALLO-BETA-LACTAMASE DOMAIN-CONTAINING"/>
    <property type="match status" value="1"/>
</dbReference>
<dbReference type="SMART" id="SM00849">
    <property type="entry name" value="Lactamase_B"/>
    <property type="match status" value="1"/>
</dbReference>
<name>A0A919KQP0_9ACTN</name>
<keyword evidence="3" id="KW-1185">Reference proteome</keyword>
<dbReference type="EMBL" id="BNBO01000012">
    <property type="protein sequence ID" value="GHH69204.1"/>
    <property type="molecule type" value="Genomic_DNA"/>
</dbReference>
<dbReference type="AlphaFoldDB" id="A0A919KQP0"/>